<evidence type="ECO:0000256" key="11">
    <source>
        <dbReference type="ARBA" id="ARBA00022840"/>
    </source>
</evidence>
<gene>
    <name evidence="16" type="primary">metG</name>
    <name evidence="18" type="ORF">OI18_20330</name>
</gene>
<evidence type="ECO:0000256" key="5">
    <source>
        <dbReference type="ARBA" id="ARBA00022490"/>
    </source>
</evidence>
<comment type="catalytic activity">
    <reaction evidence="15 16">
        <text>tRNA(Met) + L-methionine + ATP = L-methionyl-tRNA(Met) + AMP + diphosphate</text>
        <dbReference type="Rhea" id="RHEA:13481"/>
        <dbReference type="Rhea" id="RHEA-COMP:9667"/>
        <dbReference type="Rhea" id="RHEA-COMP:9698"/>
        <dbReference type="ChEBI" id="CHEBI:30616"/>
        <dbReference type="ChEBI" id="CHEBI:33019"/>
        <dbReference type="ChEBI" id="CHEBI:57844"/>
        <dbReference type="ChEBI" id="CHEBI:78442"/>
        <dbReference type="ChEBI" id="CHEBI:78530"/>
        <dbReference type="ChEBI" id="CHEBI:456215"/>
        <dbReference type="EC" id="6.1.1.10"/>
    </reaction>
</comment>
<dbReference type="SUPFAM" id="SSF57770">
    <property type="entry name" value="Methionyl-tRNA synthetase (MetRS), Zn-domain"/>
    <property type="match status" value="1"/>
</dbReference>
<dbReference type="GO" id="GO:0004825">
    <property type="term" value="F:methionine-tRNA ligase activity"/>
    <property type="evidence" value="ECO:0007669"/>
    <property type="project" value="UniProtKB-UniRule"/>
</dbReference>
<comment type="cofactor">
    <cofactor evidence="16">
        <name>Zn(2+)</name>
        <dbReference type="ChEBI" id="CHEBI:29105"/>
    </cofactor>
    <text evidence="16">Binds 1 zinc ion per subunit.</text>
</comment>
<evidence type="ECO:0000256" key="7">
    <source>
        <dbReference type="ARBA" id="ARBA00022598"/>
    </source>
</evidence>
<dbReference type="InterPro" id="IPR023458">
    <property type="entry name" value="Met-tRNA_ligase_1"/>
</dbReference>
<dbReference type="PROSITE" id="PS50886">
    <property type="entry name" value="TRBD"/>
    <property type="match status" value="1"/>
</dbReference>
<evidence type="ECO:0000256" key="12">
    <source>
        <dbReference type="ARBA" id="ARBA00022884"/>
    </source>
</evidence>
<feature type="binding site" evidence="16">
    <location>
        <position position="146"/>
    </location>
    <ligand>
        <name>Zn(2+)</name>
        <dbReference type="ChEBI" id="CHEBI:29105"/>
    </ligand>
</feature>
<feature type="binding site" evidence="16">
    <location>
        <position position="159"/>
    </location>
    <ligand>
        <name>Zn(2+)</name>
        <dbReference type="ChEBI" id="CHEBI:29105"/>
    </ligand>
</feature>
<dbReference type="NCBIfam" id="NF001100">
    <property type="entry name" value="PRK00133.1"/>
    <property type="match status" value="1"/>
</dbReference>
<dbReference type="AlphaFoldDB" id="A0A0C1KZR1"/>
<dbReference type="Pfam" id="PF09334">
    <property type="entry name" value="tRNA-synt_1g"/>
    <property type="match status" value="1"/>
</dbReference>
<dbReference type="GO" id="GO:0000049">
    <property type="term" value="F:tRNA binding"/>
    <property type="evidence" value="ECO:0007669"/>
    <property type="project" value="UniProtKB-UniRule"/>
</dbReference>
<proteinExistence type="inferred from homology"/>
<keyword evidence="14 16" id="KW-0030">Aminoacyl-tRNA synthetase</keyword>
<dbReference type="InterPro" id="IPR029038">
    <property type="entry name" value="MetRS_Zn"/>
</dbReference>
<dbReference type="Gene3D" id="2.40.50.140">
    <property type="entry name" value="Nucleic acid-binding proteins"/>
    <property type="match status" value="1"/>
</dbReference>
<dbReference type="InterPro" id="IPR012340">
    <property type="entry name" value="NA-bd_OB-fold"/>
</dbReference>
<keyword evidence="8 16" id="KW-0479">Metal-binding</keyword>
<evidence type="ECO:0000256" key="4">
    <source>
        <dbReference type="ARBA" id="ARBA00011738"/>
    </source>
</evidence>
<sequence length="704" mass="79602">MNEPKRYLITAALPYANGLKHIGHLAGAYLPADIYVRYLRSRKRDVAFVCGSDEHGTAIPIQAMKEGTTSQAIIDKYHNLIKENFRDLSISFDIYHRTSSPLHHQTSQDFFTALNNAGELETKETEQYFDEQANTFLADRYIKGTCPNCGFDGAYGDQCEKCGTALSPDELINPVSTLSGQPPIKKKTTHWYLPLNRHEEFLRNWIIGEHENDWRANVVGQCKSWLDGGLQPRAVTRDLDWGIKVPLPEADGKVLYVWFDAPIGYISATKQWAIDNNREWEPYWQDKDTKLVHFIGKDNIVFHCIIFPVMLKLHGNILPANVPSNEFLNLEGDKMSTSRNWKLDMQDYIDDFVKKENGGPQLVDALRYYLTQIAPETKDSEFTWKGYQDAVNNELVAIFGNFVNRAFVLMHKLTNGKVPPLHTEIMDDRDNAIIAAITRSKSNIENLLEGYKFRDALFEVIDLSRSGNKYMQEKEPWIKAKKLAEDPLAQQEIDNTLHICLQLCANLAIFINPFLPNTAQKMIHMMKVVDKMLEWENAGKTKLLSVGYSLRAPELLFRKIEDMEIQEQIQKLQNNSTPSPGVSAAAPAQEKQVELKATIQFDDFAKIDLKVGTIETAEKVEKADKLLKLSVNLGFETRTIVSGIALHFSPDEIVGKQVVVVTNLAPRKMRGIESNGMILMAEDNNGKLHFISPASVINPGSGVS</sequence>
<feature type="short sequence motif" description="'HIGH' region" evidence="16">
    <location>
        <begin position="14"/>
        <end position="24"/>
    </location>
</feature>
<protein>
    <recommendedName>
        <fullName evidence="16">Methionine--tRNA ligase</fullName>
        <ecNumber evidence="16">6.1.1.10</ecNumber>
    </recommendedName>
    <alternativeName>
        <fullName evidence="16">Methionyl-tRNA synthetase</fullName>
        <shortName evidence="16">MetRS</shortName>
    </alternativeName>
</protein>
<dbReference type="PANTHER" id="PTHR45765:SF1">
    <property type="entry name" value="METHIONINE--TRNA LIGASE, CYTOPLASMIC"/>
    <property type="match status" value="1"/>
</dbReference>
<dbReference type="FunFam" id="2.40.50.140:FF:000042">
    <property type="entry name" value="Methionine--tRNA ligase"/>
    <property type="match status" value="1"/>
</dbReference>
<dbReference type="NCBIfam" id="TIGR00399">
    <property type="entry name" value="metG_C_term"/>
    <property type="match status" value="1"/>
</dbReference>
<dbReference type="STRING" id="1349421.OI18_20330"/>
<comment type="subunit">
    <text evidence="4 16">Homodimer.</text>
</comment>
<dbReference type="HAMAP" id="MF_00098">
    <property type="entry name" value="Met_tRNA_synth_type1"/>
    <property type="match status" value="1"/>
</dbReference>
<dbReference type="Gene3D" id="2.20.28.20">
    <property type="entry name" value="Methionyl-tRNA synthetase, Zn-domain"/>
    <property type="match status" value="1"/>
</dbReference>
<dbReference type="InterPro" id="IPR015413">
    <property type="entry name" value="Methionyl/Leucyl_tRNA_Synth"/>
</dbReference>
<feature type="binding site" evidence="16">
    <location>
        <position position="162"/>
    </location>
    <ligand>
        <name>Zn(2+)</name>
        <dbReference type="ChEBI" id="CHEBI:29105"/>
    </ligand>
</feature>
<evidence type="ECO:0000259" key="17">
    <source>
        <dbReference type="PROSITE" id="PS50886"/>
    </source>
</evidence>
<comment type="caution">
    <text evidence="18">The sequence shown here is derived from an EMBL/GenBank/DDBJ whole genome shotgun (WGS) entry which is preliminary data.</text>
</comment>
<dbReference type="InterPro" id="IPR014729">
    <property type="entry name" value="Rossmann-like_a/b/a_fold"/>
</dbReference>
<keyword evidence="10 16" id="KW-0862">Zinc</keyword>
<dbReference type="EMBL" id="JSVC01000027">
    <property type="protein sequence ID" value="KIC92781.1"/>
    <property type="molecule type" value="Genomic_DNA"/>
</dbReference>
<keyword evidence="19" id="KW-1185">Reference proteome</keyword>
<accession>A0A0C1KZR1</accession>
<evidence type="ECO:0000256" key="15">
    <source>
        <dbReference type="ARBA" id="ARBA00047364"/>
    </source>
</evidence>
<dbReference type="CDD" id="cd07957">
    <property type="entry name" value="Anticodon_Ia_Met"/>
    <property type="match status" value="1"/>
</dbReference>
<dbReference type="GO" id="GO:0005524">
    <property type="term" value="F:ATP binding"/>
    <property type="evidence" value="ECO:0007669"/>
    <property type="project" value="UniProtKB-UniRule"/>
</dbReference>
<dbReference type="InterPro" id="IPR004495">
    <property type="entry name" value="Met-tRNA-synth_bsu_C"/>
</dbReference>
<comment type="subcellular location">
    <subcellularLocation>
        <location evidence="2 16">Cytoplasm</location>
    </subcellularLocation>
</comment>
<keyword evidence="11 16" id="KW-0067">ATP-binding</keyword>
<keyword evidence="5 16" id="KW-0963">Cytoplasm</keyword>
<dbReference type="NCBIfam" id="TIGR00398">
    <property type="entry name" value="metG"/>
    <property type="match status" value="1"/>
</dbReference>
<evidence type="ECO:0000256" key="3">
    <source>
        <dbReference type="ARBA" id="ARBA00008258"/>
    </source>
</evidence>
<dbReference type="InterPro" id="IPR009080">
    <property type="entry name" value="tRNAsynth_Ia_anticodon-bd"/>
</dbReference>
<evidence type="ECO:0000256" key="16">
    <source>
        <dbReference type="HAMAP-Rule" id="MF_00098"/>
    </source>
</evidence>
<dbReference type="GO" id="GO:0005829">
    <property type="term" value="C:cytosol"/>
    <property type="evidence" value="ECO:0007669"/>
    <property type="project" value="TreeGrafter"/>
</dbReference>
<dbReference type="Pfam" id="PF19303">
    <property type="entry name" value="Anticodon_3"/>
    <property type="match status" value="1"/>
</dbReference>
<evidence type="ECO:0000256" key="13">
    <source>
        <dbReference type="ARBA" id="ARBA00022917"/>
    </source>
</evidence>
<comment type="similarity">
    <text evidence="3 16">Belongs to the class-I aminoacyl-tRNA synthetase family. MetG type 1 subfamily.</text>
</comment>
<dbReference type="FunFam" id="2.20.28.20:FF:000001">
    <property type="entry name" value="Methionine--tRNA ligase"/>
    <property type="match status" value="1"/>
</dbReference>
<dbReference type="CDD" id="cd02800">
    <property type="entry name" value="tRNA_bind_EcMetRS_like"/>
    <property type="match status" value="1"/>
</dbReference>
<feature type="short sequence motif" description="'KMSKS' region" evidence="16">
    <location>
        <begin position="334"/>
        <end position="338"/>
    </location>
</feature>
<keyword evidence="6 16" id="KW-0820">tRNA-binding</keyword>
<dbReference type="CDD" id="cd00814">
    <property type="entry name" value="MetRS_core"/>
    <property type="match status" value="1"/>
</dbReference>
<dbReference type="Gene3D" id="1.10.730.10">
    <property type="entry name" value="Isoleucyl-tRNA Synthetase, Domain 1"/>
    <property type="match status" value="1"/>
</dbReference>
<dbReference type="EC" id="6.1.1.10" evidence="16"/>
<feature type="domain" description="TRNA-binding" evidence="17">
    <location>
        <begin position="603"/>
        <end position="704"/>
    </location>
</feature>
<evidence type="ECO:0000256" key="10">
    <source>
        <dbReference type="ARBA" id="ARBA00022833"/>
    </source>
</evidence>
<comment type="function">
    <text evidence="1 16">Is required not only for elongation of protein synthesis but also for the initiation of all mRNA translation through initiator tRNA(fMet) aminoacylation.</text>
</comment>
<dbReference type="InterPro" id="IPR002547">
    <property type="entry name" value="tRNA-bd_dom"/>
</dbReference>
<keyword evidence="9 16" id="KW-0547">Nucleotide-binding</keyword>
<keyword evidence="13 16" id="KW-0648">Protein biosynthesis</keyword>
<dbReference type="InterPro" id="IPR014758">
    <property type="entry name" value="Met-tRNA_synth"/>
</dbReference>
<dbReference type="InterPro" id="IPR041872">
    <property type="entry name" value="Anticodon_Met"/>
</dbReference>
<dbReference type="OrthoDB" id="9810191at2"/>
<evidence type="ECO:0000256" key="9">
    <source>
        <dbReference type="ARBA" id="ARBA00022741"/>
    </source>
</evidence>
<dbReference type="InterPro" id="IPR033911">
    <property type="entry name" value="MetRS_core"/>
</dbReference>
<feature type="binding site" evidence="16">
    <location>
        <position position="337"/>
    </location>
    <ligand>
        <name>ATP</name>
        <dbReference type="ChEBI" id="CHEBI:30616"/>
    </ligand>
</feature>
<dbReference type="GO" id="GO:0006431">
    <property type="term" value="P:methionyl-tRNA aminoacylation"/>
    <property type="evidence" value="ECO:0007669"/>
    <property type="project" value="UniProtKB-UniRule"/>
</dbReference>
<organism evidence="18 19">
    <name type="scientific">Flavihumibacter solisilvae</name>
    <dbReference type="NCBI Taxonomy" id="1349421"/>
    <lineage>
        <taxon>Bacteria</taxon>
        <taxon>Pseudomonadati</taxon>
        <taxon>Bacteroidota</taxon>
        <taxon>Chitinophagia</taxon>
        <taxon>Chitinophagales</taxon>
        <taxon>Chitinophagaceae</taxon>
        <taxon>Flavihumibacter</taxon>
    </lineage>
</organism>
<dbReference type="SUPFAM" id="SSF50249">
    <property type="entry name" value="Nucleic acid-binding proteins"/>
    <property type="match status" value="1"/>
</dbReference>
<evidence type="ECO:0000256" key="8">
    <source>
        <dbReference type="ARBA" id="ARBA00022723"/>
    </source>
</evidence>
<name>A0A0C1KZR1_9BACT</name>
<dbReference type="PANTHER" id="PTHR45765">
    <property type="entry name" value="METHIONINE--TRNA LIGASE"/>
    <property type="match status" value="1"/>
</dbReference>
<dbReference type="Pfam" id="PF01588">
    <property type="entry name" value="tRNA_bind"/>
    <property type="match status" value="1"/>
</dbReference>
<keyword evidence="7 16" id="KW-0436">Ligase</keyword>
<dbReference type="GO" id="GO:0046872">
    <property type="term" value="F:metal ion binding"/>
    <property type="evidence" value="ECO:0007669"/>
    <property type="project" value="UniProtKB-KW"/>
</dbReference>
<evidence type="ECO:0000256" key="1">
    <source>
        <dbReference type="ARBA" id="ARBA00003314"/>
    </source>
</evidence>
<dbReference type="PRINTS" id="PR01041">
    <property type="entry name" value="TRNASYNTHMET"/>
</dbReference>
<evidence type="ECO:0000313" key="18">
    <source>
        <dbReference type="EMBL" id="KIC92781.1"/>
    </source>
</evidence>
<dbReference type="SUPFAM" id="SSF52374">
    <property type="entry name" value="Nucleotidylyl transferase"/>
    <property type="match status" value="1"/>
</dbReference>
<evidence type="ECO:0000313" key="19">
    <source>
        <dbReference type="Proteomes" id="UP000031408"/>
    </source>
</evidence>
<evidence type="ECO:0000256" key="6">
    <source>
        <dbReference type="ARBA" id="ARBA00022555"/>
    </source>
</evidence>
<dbReference type="RefSeq" id="WP_039143357.1">
    <property type="nucleotide sequence ID" value="NZ_JSVC01000027.1"/>
</dbReference>
<evidence type="ECO:0000256" key="14">
    <source>
        <dbReference type="ARBA" id="ARBA00023146"/>
    </source>
</evidence>
<evidence type="ECO:0000256" key="2">
    <source>
        <dbReference type="ARBA" id="ARBA00004496"/>
    </source>
</evidence>
<dbReference type="SUPFAM" id="SSF47323">
    <property type="entry name" value="Anticodon-binding domain of a subclass of class I aminoacyl-tRNA synthetases"/>
    <property type="match status" value="1"/>
</dbReference>
<feature type="binding site" evidence="16">
    <location>
        <position position="149"/>
    </location>
    <ligand>
        <name>Zn(2+)</name>
        <dbReference type="ChEBI" id="CHEBI:29105"/>
    </ligand>
</feature>
<dbReference type="Gene3D" id="3.40.50.620">
    <property type="entry name" value="HUPs"/>
    <property type="match status" value="1"/>
</dbReference>
<keyword evidence="12 16" id="KW-0694">RNA-binding</keyword>
<dbReference type="Proteomes" id="UP000031408">
    <property type="component" value="Unassembled WGS sequence"/>
</dbReference>
<reference evidence="18 19" key="1">
    <citation type="submission" date="2014-11" db="EMBL/GenBank/DDBJ databases">
        <title>Genome sequence of Flavihumibacter solisilvae 3-3.</title>
        <authorList>
            <person name="Zhou G."/>
            <person name="Li M."/>
            <person name="Wang G."/>
        </authorList>
    </citation>
    <scope>NUCLEOTIDE SEQUENCE [LARGE SCALE GENOMIC DNA]</scope>
    <source>
        <strain evidence="18 19">3-3</strain>
    </source>
</reference>